<organism evidence="3 4">
    <name type="scientific">Fibrisoma montanum</name>
    <dbReference type="NCBI Taxonomy" id="2305895"/>
    <lineage>
        <taxon>Bacteria</taxon>
        <taxon>Pseudomonadati</taxon>
        <taxon>Bacteroidota</taxon>
        <taxon>Cytophagia</taxon>
        <taxon>Cytophagales</taxon>
        <taxon>Spirosomataceae</taxon>
        <taxon>Fibrisoma</taxon>
    </lineage>
</organism>
<dbReference type="RefSeq" id="WP_119667701.1">
    <property type="nucleotide sequence ID" value="NZ_QXED01000003.1"/>
</dbReference>
<dbReference type="Proteomes" id="UP000283523">
    <property type="component" value="Unassembled WGS sequence"/>
</dbReference>
<evidence type="ECO:0000313" key="4">
    <source>
        <dbReference type="Proteomes" id="UP000283523"/>
    </source>
</evidence>
<keyword evidence="4" id="KW-1185">Reference proteome</keyword>
<dbReference type="InterPro" id="IPR000073">
    <property type="entry name" value="AB_hydrolase_1"/>
</dbReference>
<dbReference type="SUPFAM" id="SSF53474">
    <property type="entry name" value="alpha/beta-Hydrolases"/>
    <property type="match status" value="1"/>
</dbReference>
<dbReference type="OrthoDB" id="9773293at2"/>
<gene>
    <name evidence="3" type="ORF">DYU11_10845</name>
</gene>
<protein>
    <submittedName>
        <fullName evidence="3">Alpha/beta hydrolase</fullName>
    </submittedName>
</protein>
<dbReference type="InterPro" id="IPR000639">
    <property type="entry name" value="Epox_hydrolase-like"/>
</dbReference>
<dbReference type="GO" id="GO:0016787">
    <property type="term" value="F:hydrolase activity"/>
    <property type="evidence" value="ECO:0007669"/>
    <property type="project" value="UniProtKB-KW"/>
</dbReference>
<keyword evidence="1 3" id="KW-0378">Hydrolase</keyword>
<proteinExistence type="predicted"/>
<sequence>MNHFFVQTKTERSAGVRLHVVAAGPADGPLVILLHGFPEFWYGWRKQIDDLAAAGYRVWVPDQRGYNQSEKPAGVADYRVDALVEDVIGLIDAAREPQAFIVGHDWGGLVAWRLAMTHPERIRRLVILNVPHPGVMARFIATSPRQALRSWYIFFFQVPRLPEWVLRLGNWRAMSRAMHRSSRPGTFSDEDMRYYREAWTQSDRYGMTAFRAMINWYRAAFGQTRRSPTAGQQSTANQPGAARPNAARRITVPTLLLWGARDQFLHRDMAQASIERCDHGRLVYLEEATHWVQHEEPARVNDLLKTFLRDES</sequence>
<evidence type="ECO:0000259" key="2">
    <source>
        <dbReference type="Pfam" id="PF00561"/>
    </source>
</evidence>
<name>A0A418MAT4_9BACT</name>
<evidence type="ECO:0000256" key="1">
    <source>
        <dbReference type="ARBA" id="ARBA00022801"/>
    </source>
</evidence>
<dbReference type="PRINTS" id="PR00111">
    <property type="entry name" value="ABHYDROLASE"/>
</dbReference>
<feature type="domain" description="AB hydrolase-1" evidence="2">
    <location>
        <begin position="29"/>
        <end position="297"/>
    </location>
</feature>
<comment type="caution">
    <text evidence="3">The sequence shown here is derived from an EMBL/GenBank/DDBJ whole genome shotgun (WGS) entry which is preliminary data.</text>
</comment>
<reference evidence="3 4" key="1">
    <citation type="submission" date="2018-08" db="EMBL/GenBank/DDBJ databases">
        <title>Fibrisoma montanum sp. nov., isolated from Danxia mountain soil.</title>
        <authorList>
            <person name="Huang Y."/>
        </authorList>
    </citation>
    <scope>NUCLEOTIDE SEQUENCE [LARGE SCALE GENOMIC DNA]</scope>
    <source>
        <strain evidence="3 4">HYT19</strain>
    </source>
</reference>
<dbReference type="PRINTS" id="PR00412">
    <property type="entry name" value="EPOXHYDRLASE"/>
</dbReference>
<dbReference type="Gene3D" id="3.40.50.1820">
    <property type="entry name" value="alpha/beta hydrolase"/>
    <property type="match status" value="1"/>
</dbReference>
<dbReference type="AlphaFoldDB" id="A0A418MAT4"/>
<dbReference type="Pfam" id="PF00561">
    <property type="entry name" value="Abhydrolase_1"/>
    <property type="match status" value="1"/>
</dbReference>
<dbReference type="PANTHER" id="PTHR43329">
    <property type="entry name" value="EPOXIDE HYDROLASE"/>
    <property type="match status" value="1"/>
</dbReference>
<dbReference type="InterPro" id="IPR029058">
    <property type="entry name" value="AB_hydrolase_fold"/>
</dbReference>
<accession>A0A418MAT4</accession>
<dbReference type="EMBL" id="QXED01000003">
    <property type="protein sequence ID" value="RIV23485.1"/>
    <property type="molecule type" value="Genomic_DNA"/>
</dbReference>
<evidence type="ECO:0000313" key="3">
    <source>
        <dbReference type="EMBL" id="RIV23485.1"/>
    </source>
</evidence>